<dbReference type="AlphaFoldDB" id="A0A0R0EJI5"/>
<dbReference type="EMBL" id="CM000852">
    <property type="protein sequence ID" value="KRG94037.1"/>
    <property type="molecule type" value="Genomic_DNA"/>
</dbReference>
<dbReference type="EnsemblPlants" id="KRG94037">
    <property type="protein sequence ID" value="KRG94037"/>
    <property type="gene ID" value="GLYMA_19G056900"/>
</dbReference>
<dbReference type="InParanoid" id="A0A0R0EJI5"/>
<protein>
    <submittedName>
        <fullName evidence="1 2">Uncharacterized protein</fullName>
    </submittedName>
</protein>
<keyword evidence="3" id="KW-1185">Reference proteome</keyword>
<name>A0A0R0EJI5_SOYBN</name>
<dbReference type="InterPro" id="IPR040256">
    <property type="entry name" value="At4g02000-like"/>
</dbReference>
<dbReference type="OMA" id="EWYNVEY"/>
<dbReference type="PANTHER" id="PTHR31286">
    <property type="entry name" value="GLYCINE-RICH CELL WALL STRUCTURAL PROTEIN 1.8-LIKE"/>
    <property type="match status" value="1"/>
</dbReference>
<reference evidence="2" key="2">
    <citation type="submission" date="2018-02" db="UniProtKB">
        <authorList>
            <consortium name="EnsemblPlants"/>
        </authorList>
    </citation>
    <scope>IDENTIFICATION</scope>
    <source>
        <strain evidence="2">Williams 82</strain>
    </source>
</reference>
<proteinExistence type="predicted"/>
<dbReference type="Gramene" id="KRG94037">
    <property type="protein sequence ID" value="KRG94037"/>
    <property type="gene ID" value="GLYMA_19G056900"/>
</dbReference>
<gene>
    <name evidence="1" type="ORF">GLYMA_19G056900</name>
</gene>
<dbReference type="PANTHER" id="PTHR31286:SF171">
    <property type="entry name" value="CCHC-TYPE DOMAIN-CONTAINING PROTEIN"/>
    <property type="match status" value="1"/>
</dbReference>
<evidence type="ECO:0000313" key="3">
    <source>
        <dbReference type="Proteomes" id="UP000008827"/>
    </source>
</evidence>
<evidence type="ECO:0000313" key="2">
    <source>
        <dbReference type="EnsemblPlants" id="KRG94037"/>
    </source>
</evidence>
<organism evidence="1">
    <name type="scientific">Glycine max</name>
    <name type="common">Soybean</name>
    <name type="synonym">Glycine hispida</name>
    <dbReference type="NCBI Taxonomy" id="3847"/>
    <lineage>
        <taxon>Eukaryota</taxon>
        <taxon>Viridiplantae</taxon>
        <taxon>Streptophyta</taxon>
        <taxon>Embryophyta</taxon>
        <taxon>Tracheophyta</taxon>
        <taxon>Spermatophyta</taxon>
        <taxon>Magnoliopsida</taxon>
        <taxon>eudicotyledons</taxon>
        <taxon>Gunneridae</taxon>
        <taxon>Pentapetalae</taxon>
        <taxon>rosids</taxon>
        <taxon>fabids</taxon>
        <taxon>Fabales</taxon>
        <taxon>Fabaceae</taxon>
        <taxon>Papilionoideae</taxon>
        <taxon>50 kb inversion clade</taxon>
        <taxon>NPAAA clade</taxon>
        <taxon>indigoferoid/millettioid clade</taxon>
        <taxon>Phaseoleae</taxon>
        <taxon>Glycine</taxon>
        <taxon>Glycine subgen. Soja</taxon>
    </lineage>
</organism>
<reference evidence="1" key="3">
    <citation type="submission" date="2018-07" db="EMBL/GenBank/DDBJ databases">
        <title>WGS assembly of Glycine max.</title>
        <authorList>
            <person name="Schmutz J."/>
            <person name="Cannon S."/>
            <person name="Schlueter J."/>
            <person name="Ma J."/>
            <person name="Mitros T."/>
            <person name="Nelson W."/>
            <person name="Hyten D."/>
            <person name="Song Q."/>
            <person name="Thelen J."/>
            <person name="Cheng J."/>
            <person name="Xu D."/>
            <person name="Hellsten U."/>
            <person name="May G."/>
            <person name="Yu Y."/>
            <person name="Sakurai T."/>
            <person name="Umezawa T."/>
            <person name="Bhattacharyya M."/>
            <person name="Sandhu D."/>
            <person name="Valliyodan B."/>
            <person name="Lindquist E."/>
            <person name="Peto M."/>
            <person name="Grant D."/>
            <person name="Shu S."/>
            <person name="Goodstein D."/>
            <person name="Barry K."/>
            <person name="Futrell-Griggs M."/>
            <person name="Abernathy B."/>
            <person name="Du J."/>
            <person name="Tian Z."/>
            <person name="Zhu L."/>
            <person name="Gill N."/>
            <person name="Joshi T."/>
            <person name="Libault M."/>
            <person name="Sethuraman A."/>
            <person name="Zhang X."/>
            <person name="Shinozaki K."/>
            <person name="Nguyen H."/>
            <person name="Wing R."/>
            <person name="Cregan P."/>
            <person name="Specht J."/>
            <person name="Grimwood J."/>
            <person name="Rokhsar D."/>
            <person name="Stacey G."/>
            <person name="Shoemaker R."/>
            <person name="Jackson S."/>
        </authorList>
    </citation>
    <scope>NUCLEOTIDE SEQUENCE</scope>
    <source>
        <tissue evidence="1">Callus</tissue>
    </source>
</reference>
<evidence type="ECO:0000313" key="1">
    <source>
        <dbReference type="EMBL" id="KRG94037.1"/>
    </source>
</evidence>
<reference evidence="1 2" key="1">
    <citation type="journal article" date="2010" name="Nature">
        <title>Genome sequence of the palaeopolyploid soybean.</title>
        <authorList>
            <person name="Schmutz J."/>
            <person name="Cannon S.B."/>
            <person name="Schlueter J."/>
            <person name="Ma J."/>
            <person name="Mitros T."/>
            <person name="Nelson W."/>
            <person name="Hyten D.L."/>
            <person name="Song Q."/>
            <person name="Thelen J.J."/>
            <person name="Cheng J."/>
            <person name="Xu D."/>
            <person name="Hellsten U."/>
            <person name="May G.D."/>
            <person name="Yu Y."/>
            <person name="Sakurai T."/>
            <person name="Umezawa T."/>
            <person name="Bhattacharyya M.K."/>
            <person name="Sandhu D."/>
            <person name="Valliyodan B."/>
            <person name="Lindquist E."/>
            <person name="Peto M."/>
            <person name="Grant D."/>
            <person name="Shu S."/>
            <person name="Goodstein D."/>
            <person name="Barry K."/>
            <person name="Futrell-Griggs M."/>
            <person name="Abernathy B."/>
            <person name="Du J."/>
            <person name="Tian Z."/>
            <person name="Zhu L."/>
            <person name="Gill N."/>
            <person name="Joshi T."/>
            <person name="Libault M."/>
            <person name="Sethuraman A."/>
            <person name="Zhang X.-C."/>
            <person name="Shinozaki K."/>
            <person name="Nguyen H.T."/>
            <person name="Wing R.A."/>
            <person name="Cregan P."/>
            <person name="Specht J."/>
            <person name="Grimwood J."/>
            <person name="Rokhsar D."/>
            <person name="Stacey G."/>
            <person name="Shoemaker R.C."/>
            <person name="Jackson S.A."/>
        </authorList>
    </citation>
    <scope>NUCLEOTIDE SEQUENCE</scope>
    <source>
        <strain evidence="2">cv. Williams 82</strain>
        <tissue evidence="1">Callus</tissue>
    </source>
</reference>
<sequence>MKERLKAIWKLEDGFDLMDITNGYYLVNLDMGKDQDKAINGRVDKTLVWVWFMSLGVVFYEESVLLTLASAIGGPIKVDLHMLNMARGCFAQVCVEIDLNVPVVGHFYLNGEWYNVEYKGLHMLCASCD</sequence>
<dbReference type="Proteomes" id="UP000008827">
    <property type="component" value="Chromosome 19"/>
</dbReference>
<accession>A0A0R0EJI5</accession>